<evidence type="ECO:0000256" key="3">
    <source>
        <dbReference type="ARBA" id="ARBA00022692"/>
    </source>
</evidence>
<name>A0AAD5LER2_PYTIN</name>
<evidence type="ECO:0000313" key="10">
    <source>
        <dbReference type="Proteomes" id="UP001209570"/>
    </source>
</evidence>
<evidence type="ECO:0000256" key="4">
    <source>
        <dbReference type="ARBA" id="ARBA00022976"/>
    </source>
</evidence>
<accession>A0AAD5LER2</accession>
<evidence type="ECO:0000313" key="9">
    <source>
        <dbReference type="EMBL" id="KAJ0395946.1"/>
    </source>
</evidence>
<dbReference type="InterPro" id="IPR019379">
    <property type="entry name" value="Gamma_Secretase_Asp_P_PEN2"/>
</dbReference>
<evidence type="ECO:0000256" key="2">
    <source>
        <dbReference type="ARBA" id="ARBA00009607"/>
    </source>
</evidence>
<evidence type="ECO:0008006" key="11">
    <source>
        <dbReference type="Google" id="ProtNLM"/>
    </source>
</evidence>
<keyword evidence="4" id="KW-0914">Notch signaling pathway</keyword>
<sequence>MADDHTPVLEEQRARGSAEEQPTNNRGNFTRNLNQEADESVARKMFFGGLALLPWLHLVNVIFFRKQFMDASIDPKVTLWVRRSFMGFLFTTALFLTWAIMFQLKWKDFGWAKLVMVLPPENLNVGW</sequence>
<dbReference type="PANTHER" id="PTHR16318">
    <property type="entry name" value="GAMMA-SECRETASE SUBUNIT PEN-2"/>
    <property type="match status" value="1"/>
</dbReference>
<dbReference type="GO" id="GO:0070765">
    <property type="term" value="C:gamma-secretase complex"/>
    <property type="evidence" value="ECO:0007669"/>
    <property type="project" value="TreeGrafter"/>
</dbReference>
<comment type="similarity">
    <text evidence="2">Belongs to the PEN-2 family.</text>
</comment>
<protein>
    <recommendedName>
        <fullName evidence="11">Gamma-secretase subunit PEN-2</fullName>
    </recommendedName>
</protein>
<feature type="transmembrane region" description="Helical" evidence="8">
    <location>
        <begin position="85"/>
        <end position="104"/>
    </location>
</feature>
<dbReference type="Proteomes" id="UP001209570">
    <property type="component" value="Unassembled WGS sequence"/>
</dbReference>
<evidence type="ECO:0000256" key="1">
    <source>
        <dbReference type="ARBA" id="ARBA00004141"/>
    </source>
</evidence>
<dbReference type="Pfam" id="PF10251">
    <property type="entry name" value="PEN-2"/>
    <property type="match status" value="1"/>
</dbReference>
<keyword evidence="5 8" id="KW-1133">Transmembrane helix</keyword>
<gene>
    <name evidence="9" type="ORF">P43SY_003306</name>
</gene>
<dbReference type="PANTHER" id="PTHR16318:SF0">
    <property type="entry name" value="GAMMA-SECRETASE SUBUNIT PEN-2"/>
    <property type="match status" value="1"/>
</dbReference>
<keyword evidence="3 8" id="KW-0812">Transmembrane</keyword>
<keyword evidence="6 8" id="KW-0472">Membrane</keyword>
<reference evidence="9" key="1">
    <citation type="submission" date="2021-12" db="EMBL/GenBank/DDBJ databases">
        <title>Prjna785345.</title>
        <authorList>
            <person name="Rujirawat T."/>
            <person name="Krajaejun T."/>
        </authorList>
    </citation>
    <scope>NUCLEOTIDE SEQUENCE</scope>
    <source>
        <strain evidence="9">Pi057C3</strain>
    </source>
</reference>
<feature type="region of interest" description="Disordered" evidence="7">
    <location>
        <begin position="1"/>
        <end position="33"/>
    </location>
</feature>
<evidence type="ECO:0000256" key="7">
    <source>
        <dbReference type="SAM" id="MobiDB-lite"/>
    </source>
</evidence>
<dbReference type="EMBL" id="JAKCXM010000317">
    <property type="protein sequence ID" value="KAJ0395946.1"/>
    <property type="molecule type" value="Genomic_DNA"/>
</dbReference>
<dbReference type="AlphaFoldDB" id="A0AAD5LER2"/>
<dbReference type="GO" id="GO:0007219">
    <property type="term" value="P:Notch signaling pathway"/>
    <property type="evidence" value="ECO:0007669"/>
    <property type="project" value="UniProtKB-KW"/>
</dbReference>
<evidence type="ECO:0000256" key="6">
    <source>
        <dbReference type="ARBA" id="ARBA00023136"/>
    </source>
</evidence>
<comment type="subcellular location">
    <subcellularLocation>
        <location evidence="1">Membrane</location>
        <topology evidence="1">Multi-pass membrane protein</topology>
    </subcellularLocation>
</comment>
<feature type="compositionally biased region" description="Polar residues" evidence="7">
    <location>
        <begin position="20"/>
        <end position="33"/>
    </location>
</feature>
<organism evidence="9 10">
    <name type="scientific">Pythium insidiosum</name>
    <name type="common">Pythiosis disease agent</name>
    <dbReference type="NCBI Taxonomy" id="114742"/>
    <lineage>
        <taxon>Eukaryota</taxon>
        <taxon>Sar</taxon>
        <taxon>Stramenopiles</taxon>
        <taxon>Oomycota</taxon>
        <taxon>Peronosporomycetes</taxon>
        <taxon>Pythiales</taxon>
        <taxon>Pythiaceae</taxon>
        <taxon>Pythium</taxon>
    </lineage>
</organism>
<evidence type="ECO:0000256" key="5">
    <source>
        <dbReference type="ARBA" id="ARBA00022989"/>
    </source>
</evidence>
<feature type="transmembrane region" description="Helical" evidence="8">
    <location>
        <begin position="45"/>
        <end position="64"/>
    </location>
</feature>
<comment type="caution">
    <text evidence="9">The sequence shown here is derived from an EMBL/GenBank/DDBJ whole genome shotgun (WGS) entry which is preliminary data.</text>
</comment>
<evidence type="ECO:0000256" key="8">
    <source>
        <dbReference type="SAM" id="Phobius"/>
    </source>
</evidence>
<feature type="compositionally biased region" description="Basic and acidic residues" evidence="7">
    <location>
        <begin position="1"/>
        <end position="18"/>
    </location>
</feature>
<keyword evidence="10" id="KW-1185">Reference proteome</keyword>
<proteinExistence type="inferred from homology"/>